<evidence type="ECO:0000259" key="6">
    <source>
        <dbReference type="Pfam" id="PF13360"/>
    </source>
</evidence>
<dbReference type="Gene3D" id="2.140.10.10">
    <property type="entry name" value="Quinoprotein alcohol dehydrogenase-like superfamily"/>
    <property type="match status" value="1"/>
</dbReference>
<reference evidence="9 10" key="1">
    <citation type="submission" date="2019-08" db="EMBL/GenBank/DDBJ databases">
        <title>Draft genome sequences of two oriental melons (Cucumis melo L. var makuwa).</title>
        <authorList>
            <person name="Kwon S.-Y."/>
        </authorList>
    </citation>
    <scope>NUCLEOTIDE SEQUENCE [LARGE SCALE GENOMIC DNA]</scope>
    <source>
        <strain evidence="10">cv. Chang Bougi</strain>
        <strain evidence="9">cv. SW 3</strain>
        <tissue evidence="7">Leaf</tissue>
    </source>
</reference>
<dbReference type="InterPro" id="IPR002372">
    <property type="entry name" value="PQQ_rpt_dom"/>
</dbReference>
<protein>
    <submittedName>
        <fullName evidence="7">Polyvinylalcohol dehydrogenase-like</fullName>
    </submittedName>
</protein>
<comment type="cofactor">
    <cofactor evidence="1">
        <name>pyrroloquinoline quinone</name>
        <dbReference type="ChEBI" id="CHEBI:58442"/>
    </cofactor>
</comment>
<feature type="domain" description="Pyrrolo-quinoline quinone repeat" evidence="5">
    <location>
        <begin position="31"/>
        <end position="379"/>
    </location>
</feature>
<feature type="signal peptide" evidence="4">
    <location>
        <begin position="1"/>
        <end position="29"/>
    </location>
</feature>
<keyword evidence="3" id="KW-0560">Oxidoreductase</keyword>
<gene>
    <name evidence="8" type="ORF">E5676_scaffold352G008180</name>
    <name evidence="7" type="ORF">E6C27_scaffold135G001270</name>
</gene>
<name>A0A5A7UF76_CUCMM</name>
<accession>A0A5A7UF76</accession>
<proteinExistence type="inferred from homology"/>
<dbReference type="EMBL" id="SSTE01009109">
    <property type="protein sequence ID" value="KAA0053748.1"/>
    <property type="molecule type" value="Genomic_DNA"/>
</dbReference>
<keyword evidence="4" id="KW-0732">Signal</keyword>
<evidence type="ECO:0000256" key="2">
    <source>
        <dbReference type="ARBA" id="ARBA00008156"/>
    </source>
</evidence>
<dbReference type="Proteomes" id="UP000321947">
    <property type="component" value="Unassembled WGS sequence"/>
</dbReference>
<dbReference type="EMBL" id="SSTD01003829">
    <property type="protein sequence ID" value="TYK25655.1"/>
    <property type="molecule type" value="Genomic_DNA"/>
</dbReference>
<dbReference type="PANTHER" id="PTHR32303:SF10">
    <property type="entry name" value="OUTER MEMBRANE PROTEIN ASSEMBLY FACTOR BAMB"/>
    <property type="match status" value="1"/>
</dbReference>
<dbReference type="GO" id="GO:0016491">
    <property type="term" value="F:oxidoreductase activity"/>
    <property type="evidence" value="ECO:0007669"/>
    <property type="project" value="UniProtKB-KW"/>
</dbReference>
<evidence type="ECO:0000313" key="9">
    <source>
        <dbReference type="Proteomes" id="UP000321393"/>
    </source>
</evidence>
<dbReference type="PANTHER" id="PTHR32303">
    <property type="entry name" value="QUINOPROTEIN ALCOHOL DEHYDROGENASE (CYTOCHROME C)"/>
    <property type="match status" value="1"/>
</dbReference>
<dbReference type="InterPro" id="IPR018391">
    <property type="entry name" value="PQQ_b-propeller_rpt"/>
</dbReference>
<evidence type="ECO:0000256" key="1">
    <source>
        <dbReference type="ARBA" id="ARBA00001931"/>
    </source>
</evidence>
<dbReference type="Pfam" id="PF13360">
    <property type="entry name" value="PQQ_2"/>
    <property type="match status" value="1"/>
</dbReference>
<evidence type="ECO:0000256" key="3">
    <source>
        <dbReference type="ARBA" id="ARBA00023002"/>
    </source>
</evidence>
<evidence type="ECO:0000259" key="5">
    <source>
        <dbReference type="Pfam" id="PF01011"/>
    </source>
</evidence>
<sequence length="539" mass="59117">MADSQLFHTHLFTLFFCISSLLIVTNVEGNWPNHGGDLKNRRYANRETKISPSTVSRLRLKWEFFAGGDISVTPAIYDGVIYFPSWNGFLYAVRASNGALLWKKNLQKLTGFNNTGFILNVNSTVSRSTPTVAGELLVVGIYGPAVVIGVKRSTGKLVWCRRMDYKKRSFITMSGTYYKGSFFIGTSSLEEGLPVDQCCTFRGSFSKLDARTGAILWQTFMLPDNHGDTQQYSGAAIWGSSPSIDPVRNLVYIATGNLYSAPLRIRECQERQNNQTDPTLPDKCIEPENHSNSILALDVDSGDIKWYKQLGGYDVWFGACNWHLDPRCPPGPSSDSDFGESPMMLSVFERNMKRDIVVSVQKSGFAWALDRDNGNLVWSKESFIQFPLEAGPGGLGGGGMWGAATDEKSVYTNIANSQHKNFTLKPTNKTTIAGGWVAMEAKTGDIIWSTANLNDATAPGPITIANGVVFAGSTYRQGPIYGMDAKTGKIIWSYETGGTVYGGISVSNGCIYVGNGYKEHIGFVNKNYTAGTSLYAFCV</sequence>
<evidence type="ECO:0000313" key="7">
    <source>
        <dbReference type="EMBL" id="KAA0053748.1"/>
    </source>
</evidence>
<dbReference type="Proteomes" id="UP000321393">
    <property type="component" value="Unassembled WGS sequence"/>
</dbReference>
<dbReference type="SMART" id="SM00564">
    <property type="entry name" value="PQQ"/>
    <property type="match status" value="5"/>
</dbReference>
<dbReference type="STRING" id="1194695.A0A5A7UF76"/>
<comment type="caution">
    <text evidence="7">The sequence shown here is derived from an EMBL/GenBank/DDBJ whole genome shotgun (WGS) entry which is preliminary data.</text>
</comment>
<evidence type="ECO:0000313" key="8">
    <source>
        <dbReference type="EMBL" id="TYK25655.1"/>
    </source>
</evidence>
<comment type="similarity">
    <text evidence="2">Belongs to the bacterial PQQ dehydrogenase family.</text>
</comment>
<feature type="domain" description="Pyrrolo-quinoline quinone repeat" evidence="6">
    <location>
        <begin position="435"/>
        <end position="515"/>
    </location>
</feature>
<evidence type="ECO:0000313" key="10">
    <source>
        <dbReference type="Proteomes" id="UP000321947"/>
    </source>
</evidence>
<dbReference type="SUPFAM" id="SSF50998">
    <property type="entry name" value="Quinoprotein alcohol dehydrogenase-like"/>
    <property type="match status" value="1"/>
</dbReference>
<organism evidence="7 9">
    <name type="scientific">Cucumis melo var. makuwa</name>
    <name type="common">Oriental melon</name>
    <dbReference type="NCBI Taxonomy" id="1194695"/>
    <lineage>
        <taxon>Eukaryota</taxon>
        <taxon>Viridiplantae</taxon>
        <taxon>Streptophyta</taxon>
        <taxon>Embryophyta</taxon>
        <taxon>Tracheophyta</taxon>
        <taxon>Spermatophyta</taxon>
        <taxon>Magnoliopsida</taxon>
        <taxon>eudicotyledons</taxon>
        <taxon>Gunneridae</taxon>
        <taxon>Pentapetalae</taxon>
        <taxon>rosids</taxon>
        <taxon>fabids</taxon>
        <taxon>Cucurbitales</taxon>
        <taxon>Cucurbitaceae</taxon>
        <taxon>Benincaseae</taxon>
        <taxon>Cucumis</taxon>
    </lineage>
</organism>
<dbReference type="InterPro" id="IPR011047">
    <property type="entry name" value="Quinoprotein_ADH-like_sf"/>
</dbReference>
<feature type="chain" id="PRO_5042722221" evidence="4">
    <location>
        <begin position="30"/>
        <end position="539"/>
    </location>
</feature>
<dbReference type="OrthoDB" id="416253at2759"/>
<evidence type="ECO:0000256" key="4">
    <source>
        <dbReference type="SAM" id="SignalP"/>
    </source>
</evidence>
<dbReference type="AlphaFoldDB" id="A0A5A7UF76"/>
<dbReference type="Pfam" id="PF01011">
    <property type="entry name" value="PQQ"/>
    <property type="match status" value="1"/>
</dbReference>